<dbReference type="AlphaFoldDB" id="A0A8H3FAU4"/>
<proteinExistence type="predicted"/>
<dbReference type="EMBL" id="CAJPDQ010000012">
    <property type="protein sequence ID" value="CAF9917391.1"/>
    <property type="molecule type" value="Genomic_DNA"/>
</dbReference>
<name>A0A8H3FAU4_9LECA</name>
<protein>
    <recommendedName>
        <fullName evidence="1">Ubiquitin-like domain-containing protein</fullName>
    </recommendedName>
</protein>
<dbReference type="PANTHER" id="PTHR38886:SF1">
    <property type="entry name" value="NACHT-NTPASE AND P-LOOP NTPASES N-TERMINAL DOMAIN-CONTAINING PROTEIN"/>
    <property type="match status" value="1"/>
</dbReference>
<organism evidence="2 3">
    <name type="scientific">Gomphillus americanus</name>
    <dbReference type="NCBI Taxonomy" id="1940652"/>
    <lineage>
        <taxon>Eukaryota</taxon>
        <taxon>Fungi</taxon>
        <taxon>Dikarya</taxon>
        <taxon>Ascomycota</taxon>
        <taxon>Pezizomycotina</taxon>
        <taxon>Lecanoromycetes</taxon>
        <taxon>OSLEUM clade</taxon>
        <taxon>Ostropomycetidae</taxon>
        <taxon>Ostropales</taxon>
        <taxon>Graphidaceae</taxon>
        <taxon>Gomphilloideae</taxon>
        <taxon>Gomphillus</taxon>
    </lineage>
</organism>
<dbReference type="OrthoDB" id="3045089at2759"/>
<reference evidence="2" key="1">
    <citation type="submission" date="2021-03" db="EMBL/GenBank/DDBJ databases">
        <authorList>
            <person name="Tagirdzhanova G."/>
        </authorList>
    </citation>
    <scope>NUCLEOTIDE SEQUENCE</scope>
</reference>
<evidence type="ECO:0000313" key="3">
    <source>
        <dbReference type="Proteomes" id="UP000664169"/>
    </source>
</evidence>
<evidence type="ECO:0000313" key="2">
    <source>
        <dbReference type="EMBL" id="CAF9917391.1"/>
    </source>
</evidence>
<keyword evidence="3" id="KW-1185">Reference proteome</keyword>
<feature type="domain" description="Ubiquitin-like" evidence="1">
    <location>
        <begin position="464"/>
        <end position="546"/>
    </location>
</feature>
<sequence length="562" mass="62991">MASLTIGSVGDIITICDILRTVVQALSESRGSATEYQALVRELQALSQAVYSVRSLLERHQDLKEIGRLQDLLKDCRGNLIRELERIQPYGTALQSCPSVSAVKIICRKIRWLTGKDERATFRAAIASHILALSAILATSGIYTQHEIHHATVGQLEQGFEELRLAIDQSSIAHVAEETSFEDALEETKTALITRHYDSDRQALLRHVEINRKLEALHTAVSGQQGPIENSMTRINPPLIRNRVYLMLIIKLLTELTSMGLIGAYHFLQLIQLMMSHRALHFFPQSKCLIVEDAILRSFIIDVDFMSYEAFTKLIEDNFASTPGSLVVASKQYFFEDKKRRPLNLDGVWSSEILKGKTVFMRARVIALSLIGNPCPACGISNEGPAMYDETSCACGCRYTTASVTSAVNSVSQIEMLSMIHAPQATLDIHKHGTEEEHHPTDPARFFKRVEKASTRFQIAPITEQERIKFKDAIGRKFDIPFRPCKTWKGMEEMIHQIFQFGFSIKGCVLAGHYDLMGPDDEIILPQQWEATVQPGWTVSMHMWPTPSPPRSARSGGKRGGV</sequence>
<dbReference type="PANTHER" id="PTHR38886">
    <property type="entry name" value="SESA DOMAIN-CONTAINING PROTEIN"/>
    <property type="match status" value="1"/>
</dbReference>
<evidence type="ECO:0000259" key="1">
    <source>
        <dbReference type="Pfam" id="PF22893"/>
    </source>
</evidence>
<gene>
    <name evidence="2" type="ORF">GOMPHAMPRED_001239</name>
</gene>
<accession>A0A8H3FAU4</accession>
<comment type="caution">
    <text evidence="2">The sequence shown here is derived from an EMBL/GenBank/DDBJ whole genome shotgun (WGS) entry which is preliminary data.</text>
</comment>
<dbReference type="Pfam" id="PF22893">
    <property type="entry name" value="ULD_2"/>
    <property type="match status" value="1"/>
</dbReference>
<dbReference type="InterPro" id="IPR054464">
    <property type="entry name" value="ULD_fung"/>
</dbReference>
<dbReference type="Proteomes" id="UP000664169">
    <property type="component" value="Unassembled WGS sequence"/>
</dbReference>